<keyword evidence="2" id="KW-1185">Reference proteome</keyword>
<dbReference type="EMBL" id="CP093547">
    <property type="protein sequence ID" value="UNP30112.1"/>
    <property type="molecule type" value="Genomic_DNA"/>
</dbReference>
<proteinExistence type="predicted"/>
<organism evidence="1 2">
    <name type="scientific">Lysobacter gummosus</name>
    <dbReference type="NCBI Taxonomy" id="262324"/>
    <lineage>
        <taxon>Bacteria</taxon>
        <taxon>Pseudomonadati</taxon>
        <taxon>Pseudomonadota</taxon>
        <taxon>Gammaproteobacteria</taxon>
        <taxon>Lysobacterales</taxon>
        <taxon>Lysobacteraceae</taxon>
        <taxon>Lysobacter</taxon>
    </lineage>
</organism>
<evidence type="ECO:0000313" key="1">
    <source>
        <dbReference type="EMBL" id="UNP30112.1"/>
    </source>
</evidence>
<dbReference type="RefSeq" id="WP_057941391.1">
    <property type="nucleotide sequence ID" value="NZ_CP011131.1"/>
</dbReference>
<accession>A0ABY3XE80</accession>
<evidence type="ECO:0000313" key="2">
    <source>
        <dbReference type="Proteomes" id="UP000829194"/>
    </source>
</evidence>
<name>A0ABY3XE80_9GAMM</name>
<protein>
    <submittedName>
        <fullName evidence="1">Uncharacterized protein</fullName>
    </submittedName>
</protein>
<gene>
    <name evidence="1" type="ORF">MOV92_02180</name>
</gene>
<sequence>MNSSFAQSRLQALQPGDADYAILLDLATPHARKATGLALNLKIDELDRQGDWAFMRSQMRGADGRRPDWSASAYAEQAAAGGMSDTYAALFKRNGDQWSLVVEAVAPGDVVWESWPQQFGAPASLFGY</sequence>
<dbReference type="Proteomes" id="UP000829194">
    <property type="component" value="Chromosome"/>
</dbReference>
<reference evidence="1 2" key="1">
    <citation type="submission" date="2022-03" db="EMBL/GenBank/DDBJ databases">
        <title>Complete genome sequence of Lysobacter capsici VKM B-2533 and Lysobacter gummosus 10.1.1, promising sources of lytic agents.</title>
        <authorList>
            <person name="Tarlachkov S.V."/>
            <person name="Kudryakova I.V."/>
            <person name="Afoshin A.S."/>
            <person name="Leontyevskaya E.A."/>
            <person name="Leontyevskaya N.V."/>
        </authorList>
    </citation>
    <scope>NUCLEOTIDE SEQUENCE [LARGE SCALE GENOMIC DNA]</scope>
    <source>
        <strain evidence="1 2">10.1.1</strain>
    </source>
</reference>